<evidence type="ECO:0000259" key="13">
    <source>
        <dbReference type="PROSITE" id="PS51384"/>
    </source>
</evidence>
<protein>
    <submittedName>
        <fullName evidence="14">Dihydroorotate dehydrogenase electron transfer subunit</fullName>
    </submittedName>
</protein>
<evidence type="ECO:0000256" key="7">
    <source>
        <dbReference type="ARBA" id="ARBA00022982"/>
    </source>
</evidence>
<dbReference type="GO" id="GO:0051537">
    <property type="term" value="F:2 iron, 2 sulfur cluster binding"/>
    <property type="evidence" value="ECO:0007669"/>
    <property type="project" value="UniProtKB-KW"/>
</dbReference>
<evidence type="ECO:0000256" key="3">
    <source>
        <dbReference type="ARBA" id="ARBA00022630"/>
    </source>
</evidence>
<keyword evidence="2" id="KW-0813">Transport</keyword>
<dbReference type="PANTHER" id="PTHR43513:SF3">
    <property type="entry name" value="DIHYDROOROTATE DEHYDROGENASE B (NAD(+)), ELECTRON TRANSFER SUBUNIT-RELATED"/>
    <property type="match status" value="1"/>
</dbReference>
<dbReference type="GO" id="GO:0046872">
    <property type="term" value="F:metal ion binding"/>
    <property type="evidence" value="ECO:0007669"/>
    <property type="project" value="UniProtKB-KW"/>
</dbReference>
<dbReference type="AlphaFoldDB" id="A0A931GL98"/>
<dbReference type="EMBL" id="JADOUA010000001">
    <property type="protein sequence ID" value="MBG6091803.1"/>
    <property type="molecule type" value="Genomic_DNA"/>
</dbReference>
<comment type="cofactor">
    <cofactor evidence="11">
        <name>FAD</name>
        <dbReference type="ChEBI" id="CHEBI:57692"/>
    </cofactor>
    <text evidence="11">Binds 1 FAD per subunit.</text>
</comment>
<reference evidence="14" key="1">
    <citation type="submission" date="2020-11" db="EMBL/GenBank/DDBJ databases">
        <title>Sequencing the genomes of 1000 actinobacteria strains.</title>
        <authorList>
            <person name="Klenk H.-P."/>
        </authorList>
    </citation>
    <scope>NUCLEOTIDE SEQUENCE</scope>
    <source>
        <strain evidence="14">DSM 43175</strain>
    </source>
</reference>
<name>A0A931GL98_9ACTN</name>
<keyword evidence="6 11" id="KW-0274">FAD</keyword>
<dbReference type="InterPro" id="IPR019480">
    <property type="entry name" value="Dihydroorotate_DH_Fe-S-bd"/>
</dbReference>
<keyword evidence="7" id="KW-0249">Electron transport</keyword>
<dbReference type="InterPro" id="IPR037117">
    <property type="entry name" value="Dihydroorotate_DH_ele_sf"/>
</dbReference>
<dbReference type="InterPro" id="IPR017927">
    <property type="entry name" value="FAD-bd_FR_type"/>
</dbReference>
<evidence type="ECO:0000313" key="14">
    <source>
        <dbReference type="EMBL" id="MBG6091803.1"/>
    </source>
</evidence>
<keyword evidence="15" id="KW-1185">Reference proteome</keyword>
<sequence>MTGPGHHRLALLTAPEPAPTWDHAEVVRHHPVGDRYHRMRLKAPTIAAATRPGQFLMVTIPDATGARAVLPRPMAVHRRLPGEGCVDIVYGVQGAGTRALTATAVGSRVQVVGPLGVGFAPAPETSRLLLVGRGIGVCSLMTSAEDAVPRGVEVTAVVSGRTRTALVGADDYRDLGVRRLIEVTDQDGRSAPDVLSARLRRALDPAPPQQIFTCGSERLAEMCVRLGERWDARVQVSLEAHMACGLGYCHGCATAARTAADESPLICADGPVFELRPDGPEGSHG</sequence>
<gene>
    <name evidence="14" type="ORF">IW256_005916</name>
</gene>
<proteinExistence type="inferred from homology"/>
<evidence type="ECO:0000256" key="6">
    <source>
        <dbReference type="ARBA" id="ARBA00022827"/>
    </source>
</evidence>
<dbReference type="SUPFAM" id="SSF63380">
    <property type="entry name" value="Riboflavin synthase domain-like"/>
    <property type="match status" value="1"/>
</dbReference>
<keyword evidence="9 12" id="KW-0411">Iron-sulfur</keyword>
<feature type="binding site" evidence="11">
    <location>
        <begin position="96"/>
        <end position="97"/>
    </location>
    <ligand>
        <name>FAD</name>
        <dbReference type="ChEBI" id="CHEBI:57692"/>
    </ligand>
</feature>
<dbReference type="InterPro" id="IPR017938">
    <property type="entry name" value="Riboflavin_synthase-like_b-brl"/>
</dbReference>
<dbReference type="GO" id="GO:0016491">
    <property type="term" value="F:oxidoreductase activity"/>
    <property type="evidence" value="ECO:0007669"/>
    <property type="project" value="InterPro"/>
</dbReference>
<comment type="similarity">
    <text evidence="1">Belongs to the PyrK family.</text>
</comment>
<dbReference type="Gene3D" id="2.10.240.10">
    <property type="entry name" value="Dihydroorotate dehydrogenase, electron transfer subunit"/>
    <property type="match status" value="1"/>
</dbReference>
<dbReference type="Pfam" id="PF10418">
    <property type="entry name" value="DHODB_Fe-S_bind"/>
    <property type="match status" value="1"/>
</dbReference>
<dbReference type="Gene3D" id="3.40.50.80">
    <property type="entry name" value="Nucleotide-binding domain of ferredoxin-NADP reductase (FNR) module"/>
    <property type="match status" value="1"/>
</dbReference>
<dbReference type="GO" id="GO:0050660">
    <property type="term" value="F:flavin adenine dinucleotide binding"/>
    <property type="evidence" value="ECO:0007669"/>
    <property type="project" value="InterPro"/>
</dbReference>
<feature type="binding site" evidence="12">
    <location>
        <position position="252"/>
    </location>
    <ligand>
        <name>[2Fe-2S] cluster</name>
        <dbReference type="ChEBI" id="CHEBI:190135"/>
    </ligand>
</feature>
<evidence type="ECO:0000256" key="2">
    <source>
        <dbReference type="ARBA" id="ARBA00022448"/>
    </source>
</evidence>
<comment type="cofactor">
    <cofactor evidence="12">
        <name>[2Fe-2S] cluster</name>
        <dbReference type="ChEBI" id="CHEBI:190135"/>
    </cofactor>
    <text evidence="12">Binds 1 [2Fe-2S] cluster per subunit.</text>
</comment>
<evidence type="ECO:0000256" key="10">
    <source>
        <dbReference type="ARBA" id="ARBA00034078"/>
    </source>
</evidence>
<dbReference type="PROSITE" id="PS51384">
    <property type="entry name" value="FAD_FR"/>
    <property type="match status" value="1"/>
</dbReference>
<dbReference type="PANTHER" id="PTHR43513">
    <property type="entry name" value="DIHYDROOROTATE DEHYDROGENASE B (NAD(+)), ELECTRON TRANSFER SUBUNIT"/>
    <property type="match status" value="1"/>
</dbReference>
<evidence type="ECO:0000256" key="11">
    <source>
        <dbReference type="PIRSR" id="PIRSR006816-1"/>
    </source>
</evidence>
<evidence type="ECO:0000313" key="15">
    <source>
        <dbReference type="Proteomes" id="UP000614047"/>
    </source>
</evidence>
<dbReference type="PIRSF" id="PIRSF006816">
    <property type="entry name" value="Cyc3_hyd_g"/>
    <property type="match status" value="1"/>
</dbReference>
<keyword evidence="5 12" id="KW-0479">Metal-binding</keyword>
<dbReference type="RefSeq" id="WP_197014074.1">
    <property type="nucleotide sequence ID" value="NZ_BAABES010000002.1"/>
</dbReference>
<evidence type="ECO:0000256" key="8">
    <source>
        <dbReference type="ARBA" id="ARBA00023004"/>
    </source>
</evidence>
<feature type="domain" description="FAD-binding FR-type" evidence="13">
    <location>
        <begin position="19"/>
        <end position="121"/>
    </location>
</feature>
<dbReference type="Gene3D" id="2.40.30.10">
    <property type="entry name" value="Translation factors"/>
    <property type="match status" value="1"/>
</dbReference>
<keyword evidence="8 12" id="KW-0408">Iron</keyword>
<dbReference type="InterPro" id="IPR039261">
    <property type="entry name" value="FNR_nucleotide-bd"/>
</dbReference>
<comment type="caution">
    <text evidence="14">The sequence shown here is derived from an EMBL/GenBank/DDBJ whole genome shotgun (WGS) entry which is preliminary data.</text>
</comment>
<evidence type="ECO:0000256" key="9">
    <source>
        <dbReference type="ARBA" id="ARBA00023014"/>
    </source>
</evidence>
<evidence type="ECO:0000256" key="5">
    <source>
        <dbReference type="ARBA" id="ARBA00022723"/>
    </source>
</evidence>
<keyword evidence="4 12" id="KW-0001">2Fe-2S</keyword>
<feature type="binding site" evidence="12">
    <location>
        <position position="267"/>
    </location>
    <ligand>
        <name>[2Fe-2S] cluster</name>
        <dbReference type="ChEBI" id="CHEBI:190135"/>
    </ligand>
</feature>
<organism evidence="14 15">
    <name type="scientific">Actinomadura viridis</name>
    <dbReference type="NCBI Taxonomy" id="58110"/>
    <lineage>
        <taxon>Bacteria</taxon>
        <taxon>Bacillati</taxon>
        <taxon>Actinomycetota</taxon>
        <taxon>Actinomycetes</taxon>
        <taxon>Streptosporangiales</taxon>
        <taxon>Thermomonosporaceae</taxon>
        <taxon>Actinomadura</taxon>
    </lineage>
</organism>
<dbReference type="GO" id="GO:0006221">
    <property type="term" value="P:pyrimidine nucleotide biosynthetic process"/>
    <property type="evidence" value="ECO:0007669"/>
    <property type="project" value="InterPro"/>
</dbReference>
<dbReference type="InterPro" id="IPR050353">
    <property type="entry name" value="PyrK_electron_transfer"/>
</dbReference>
<evidence type="ECO:0000256" key="1">
    <source>
        <dbReference type="ARBA" id="ARBA00006422"/>
    </source>
</evidence>
<comment type="cofactor">
    <cofactor evidence="10">
        <name>[2Fe-2S] cluster</name>
        <dbReference type="ChEBI" id="CHEBI:190135"/>
    </cofactor>
</comment>
<feature type="binding site" evidence="12">
    <location>
        <position position="244"/>
    </location>
    <ligand>
        <name>[2Fe-2S] cluster</name>
        <dbReference type="ChEBI" id="CHEBI:190135"/>
    </ligand>
</feature>
<feature type="binding site" evidence="12">
    <location>
        <position position="249"/>
    </location>
    <ligand>
        <name>[2Fe-2S] cluster</name>
        <dbReference type="ChEBI" id="CHEBI:190135"/>
    </ligand>
</feature>
<dbReference type="InterPro" id="IPR012165">
    <property type="entry name" value="Cyt_c3_hydrogenase_gsu"/>
</dbReference>
<keyword evidence="3 11" id="KW-0285">Flavoprotein</keyword>
<dbReference type="SUPFAM" id="SSF52343">
    <property type="entry name" value="Ferredoxin reductase-like, C-terminal NADP-linked domain"/>
    <property type="match status" value="1"/>
</dbReference>
<dbReference type="Proteomes" id="UP000614047">
    <property type="component" value="Unassembled WGS sequence"/>
</dbReference>
<accession>A0A931GL98</accession>
<evidence type="ECO:0000256" key="4">
    <source>
        <dbReference type="ARBA" id="ARBA00022714"/>
    </source>
</evidence>
<evidence type="ECO:0000256" key="12">
    <source>
        <dbReference type="PIRSR" id="PIRSR006816-2"/>
    </source>
</evidence>